<protein>
    <submittedName>
        <fullName evidence="1">Uncharacterized protein</fullName>
    </submittedName>
</protein>
<evidence type="ECO:0000313" key="1">
    <source>
        <dbReference type="EMBL" id="KAK3586877.1"/>
    </source>
</evidence>
<accession>A0AAE0VRX4</accession>
<organism evidence="1 2">
    <name type="scientific">Potamilus streckersoni</name>
    <dbReference type="NCBI Taxonomy" id="2493646"/>
    <lineage>
        <taxon>Eukaryota</taxon>
        <taxon>Metazoa</taxon>
        <taxon>Spiralia</taxon>
        <taxon>Lophotrochozoa</taxon>
        <taxon>Mollusca</taxon>
        <taxon>Bivalvia</taxon>
        <taxon>Autobranchia</taxon>
        <taxon>Heteroconchia</taxon>
        <taxon>Palaeoheterodonta</taxon>
        <taxon>Unionida</taxon>
        <taxon>Unionoidea</taxon>
        <taxon>Unionidae</taxon>
        <taxon>Ambleminae</taxon>
        <taxon>Lampsilini</taxon>
        <taxon>Potamilus</taxon>
    </lineage>
</organism>
<dbReference type="EMBL" id="JAEAOA010001092">
    <property type="protein sequence ID" value="KAK3586877.1"/>
    <property type="molecule type" value="Genomic_DNA"/>
</dbReference>
<sequence length="87" mass="9317">MHKYLLHESPIEQKVSIIWYKKGDNIISSAKSKRQTHSNTVARYPVPDDMPKVVIALVALRLVAEAALPGYGGGLGVYGGYGGYGGG</sequence>
<reference evidence="1" key="3">
    <citation type="submission" date="2023-05" db="EMBL/GenBank/DDBJ databases">
        <authorList>
            <person name="Smith C.H."/>
        </authorList>
    </citation>
    <scope>NUCLEOTIDE SEQUENCE</scope>
    <source>
        <strain evidence="1">CHS0354</strain>
        <tissue evidence="1">Mantle</tissue>
    </source>
</reference>
<reference evidence="1" key="1">
    <citation type="journal article" date="2021" name="Genome Biol. Evol.">
        <title>A High-Quality Reference Genome for a Parasitic Bivalve with Doubly Uniparental Inheritance (Bivalvia: Unionida).</title>
        <authorList>
            <person name="Smith C.H."/>
        </authorList>
    </citation>
    <scope>NUCLEOTIDE SEQUENCE</scope>
    <source>
        <strain evidence="1">CHS0354</strain>
    </source>
</reference>
<dbReference type="Proteomes" id="UP001195483">
    <property type="component" value="Unassembled WGS sequence"/>
</dbReference>
<reference evidence="1" key="2">
    <citation type="journal article" date="2021" name="Genome Biol. Evol.">
        <title>Developing a high-quality reference genome for a parasitic bivalve with doubly uniparental inheritance (Bivalvia: Unionida).</title>
        <authorList>
            <person name="Smith C.H."/>
        </authorList>
    </citation>
    <scope>NUCLEOTIDE SEQUENCE</scope>
    <source>
        <strain evidence="1">CHS0354</strain>
        <tissue evidence="1">Mantle</tissue>
    </source>
</reference>
<dbReference type="AlphaFoldDB" id="A0AAE0VRX4"/>
<comment type="caution">
    <text evidence="1">The sequence shown here is derived from an EMBL/GenBank/DDBJ whole genome shotgun (WGS) entry which is preliminary data.</text>
</comment>
<gene>
    <name evidence="1" type="ORF">CHS0354_017669</name>
</gene>
<keyword evidence="2" id="KW-1185">Reference proteome</keyword>
<evidence type="ECO:0000313" key="2">
    <source>
        <dbReference type="Proteomes" id="UP001195483"/>
    </source>
</evidence>
<name>A0AAE0VRX4_9BIVA</name>
<proteinExistence type="predicted"/>